<dbReference type="EMBL" id="LBSM01000017">
    <property type="protein sequence ID" value="KKQ17635.1"/>
    <property type="molecule type" value="Genomic_DNA"/>
</dbReference>
<comment type="caution">
    <text evidence="11">The sequence shown here is derived from an EMBL/GenBank/DDBJ whole genome shotgun (WGS) entry which is preliminary data.</text>
</comment>
<sequence length="100" mass="11560">MVVEEINSSNFRQKILKGRSLVDYWAEWCGPCRMMAPVFEELSKDVKDVKFFRLNVDENGDVAAQSEVQGIPTLILFKDGKEIKRIVGLRSKEDLKRELK</sequence>
<dbReference type="GO" id="GO:0045454">
    <property type="term" value="P:cell redox homeostasis"/>
    <property type="evidence" value="ECO:0007669"/>
    <property type="project" value="TreeGrafter"/>
</dbReference>
<evidence type="ECO:0000256" key="6">
    <source>
        <dbReference type="NCBIfam" id="TIGR01068"/>
    </source>
</evidence>
<dbReference type="Pfam" id="PF00085">
    <property type="entry name" value="Thioredoxin"/>
    <property type="match status" value="1"/>
</dbReference>
<dbReference type="PANTHER" id="PTHR45663">
    <property type="entry name" value="GEO12009P1"/>
    <property type="match status" value="1"/>
</dbReference>
<organism evidence="11 12">
    <name type="scientific">Berkelbacteria bacterium GW2011_GWA1_36_9</name>
    <dbReference type="NCBI Taxonomy" id="1618331"/>
    <lineage>
        <taxon>Bacteria</taxon>
        <taxon>Candidatus Berkelbacteria</taxon>
    </lineage>
</organism>
<gene>
    <name evidence="11" type="ORF">US31_C0017G0029</name>
</gene>
<proteinExistence type="inferred from homology"/>
<dbReference type="InterPro" id="IPR017937">
    <property type="entry name" value="Thioredoxin_CS"/>
</dbReference>
<evidence type="ECO:0000259" key="10">
    <source>
        <dbReference type="PROSITE" id="PS51352"/>
    </source>
</evidence>
<dbReference type="InterPro" id="IPR036249">
    <property type="entry name" value="Thioredoxin-like_sf"/>
</dbReference>
<dbReference type="PROSITE" id="PS00194">
    <property type="entry name" value="THIOREDOXIN_1"/>
    <property type="match status" value="1"/>
</dbReference>
<keyword evidence="3" id="KW-0249">Electron transport</keyword>
<dbReference type="GO" id="GO:0015035">
    <property type="term" value="F:protein-disulfide reductase activity"/>
    <property type="evidence" value="ECO:0007669"/>
    <property type="project" value="UniProtKB-UniRule"/>
</dbReference>
<feature type="site" description="Contributes to redox potential value" evidence="8">
    <location>
        <position position="31"/>
    </location>
</feature>
<evidence type="ECO:0000256" key="2">
    <source>
        <dbReference type="ARBA" id="ARBA00022448"/>
    </source>
</evidence>
<accession>A0A0G0FV10</accession>
<dbReference type="InterPro" id="IPR013766">
    <property type="entry name" value="Thioredoxin_domain"/>
</dbReference>
<evidence type="ECO:0000313" key="11">
    <source>
        <dbReference type="EMBL" id="KKQ17635.1"/>
    </source>
</evidence>
<evidence type="ECO:0000256" key="4">
    <source>
        <dbReference type="ARBA" id="ARBA00023157"/>
    </source>
</evidence>
<evidence type="ECO:0000256" key="7">
    <source>
        <dbReference type="PIRNR" id="PIRNR000077"/>
    </source>
</evidence>
<dbReference type="PIRSF" id="PIRSF000077">
    <property type="entry name" value="Thioredoxin"/>
    <property type="match status" value="1"/>
</dbReference>
<evidence type="ECO:0000256" key="8">
    <source>
        <dbReference type="PIRSR" id="PIRSR000077-1"/>
    </source>
</evidence>
<dbReference type="Proteomes" id="UP000034508">
    <property type="component" value="Unassembled WGS sequence"/>
</dbReference>
<feature type="domain" description="Thioredoxin" evidence="10">
    <location>
        <begin position="1"/>
        <end position="100"/>
    </location>
</feature>
<dbReference type="PROSITE" id="PS51352">
    <property type="entry name" value="THIOREDOXIN_2"/>
    <property type="match status" value="1"/>
</dbReference>
<dbReference type="FunFam" id="3.40.30.10:FF:000001">
    <property type="entry name" value="Thioredoxin"/>
    <property type="match status" value="1"/>
</dbReference>
<dbReference type="PANTHER" id="PTHR45663:SF11">
    <property type="entry name" value="GEO12009P1"/>
    <property type="match status" value="1"/>
</dbReference>
<keyword evidence="5 9" id="KW-0676">Redox-active center</keyword>
<dbReference type="SUPFAM" id="SSF52833">
    <property type="entry name" value="Thioredoxin-like"/>
    <property type="match status" value="1"/>
</dbReference>
<dbReference type="InterPro" id="IPR005746">
    <property type="entry name" value="Thioredoxin"/>
</dbReference>
<dbReference type="AlphaFoldDB" id="A0A0G0FV10"/>
<name>A0A0G0FV10_9BACT</name>
<dbReference type="PATRIC" id="fig|1618331.3.peg.810"/>
<evidence type="ECO:0000256" key="5">
    <source>
        <dbReference type="ARBA" id="ARBA00023284"/>
    </source>
</evidence>
<dbReference type="CDD" id="cd02947">
    <property type="entry name" value="TRX_family"/>
    <property type="match status" value="1"/>
</dbReference>
<evidence type="ECO:0000313" key="12">
    <source>
        <dbReference type="Proteomes" id="UP000034508"/>
    </source>
</evidence>
<evidence type="ECO:0000256" key="9">
    <source>
        <dbReference type="PIRSR" id="PIRSR000077-4"/>
    </source>
</evidence>
<evidence type="ECO:0000256" key="3">
    <source>
        <dbReference type="ARBA" id="ARBA00022982"/>
    </source>
</evidence>
<dbReference type="PRINTS" id="PR00421">
    <property type="entry name" value="THIOREDOXIN"/>
</dbReference>
<keyword evidence="2" id="KW-0813">Transport</keyword>
<comment type="similarity">
    <text evidence="1 7">Belongs to the thioredoxin family.</text>
</comment>
<keyword evidence="4 9" id="KW-1015">Disulfide bond</keyword>
<feature type="site" description="Deprotonates C-terminal active site Cys" evidence="8">
    <location>
        <position position="23"/>
    </location>
</feature>
<evidence type="ECO:0000256" key="1">
    <source>
        <dbReference type="ARBA" id="ARBA00008987"/>
    </source>
</evidence>
<dbReference type="GO" id="GO:0005829">
    <property type="term" value="C:cytosol"/>
    <property type="evidence" value="ECO:0007669"/>
    <property type="project" value="TreeGrafter"/>
</dbReference>
<dbReference type="Gene3D" id="3.40.30.10">
    <property type="entry name" value="Glutaredoxin"/>
    <property type="match status" value="1"/>
</dbReference>
<feature type="active site" description="Nucleophile" evidence="8">
    <location>
        <position position="29"/>
    </location>
</feature>
<protein>
    <recommendedName>
        <fullName evidence="6 7">Thioredoxin</fullName>
    </recommendedName>
</protein>
<feature type="active site" description="Nucleophile" evidence="8">
    <location>
        <position position="32"/>
    </location>
</feature>
<reference evidence="11 12" key="1">
    <citation type="journal article" date="2015" name="Nature">
        <title>rRNA introns, odd ribosomes, and small enigmatic genomes across a large radiation of phyla.</title>
        <authorList>
            <person name="Brown C.T."/>
            <person name="Hug L.A."/>
            <person name="Thomas B.C."/>
            <person name="Sharon I."/>
            <person name="Castelle C.J."/>
            <person name="Singh A."/>
            <person name="Wilkins M.J."/>
            <person name="Williams K.H."/>
            <person name="Banfield J.F."/>
        </authorList>
    </citation>
    <scope>NUCLEOTIDE SEQUENCE [LARGE SCALE GENOMIC DNA]</scope>
</reference>
<dbReference type="NCBIfam" id="TIGR01068">
    <property type="entry name" value="thioredoxin"/>
    <property type="match status" value="1"/>
</dbReference>
<feature type="disulfide bond" description="Redox-active" evidence="9">
    <location>
        <begin position="29"/>
        <end position="32"/>
    </location>
</feature>
<feature type="site" description="Contributes to redox potential value" evidence="8">
    <location>
        <position position="30"/>
    </location>
</feature>